<reference evidence="4" key="1">
    <citation type="submission" date="2020-10" db="EMBL/GenBank/DDBJ databases">
        <title>Diversity and distribution of actinomycetes associated with coral in the coast of Hainan.</title>
        <authorList>
            <person name="Li F."/>
        </authorList>
    </citation>
    <scope>NUCLEOTIDE SEQUENCE</scope>
    <source>
        <strain evidence="4">HNM0983</strain>
    </source>
</reference>
<organism evidence="4 5">
    <name type="scientific">Saccharopolyspora montiporae</name>
    <dbReference type="NCBI Taxonomy" id="2781240"/>
    <lineage>
        <taxon>Bacteria</taxon>
        <taxon>Bacillati</taxon>
        <taxon>Actinomycetota</taxon>
        <taxon>Actinomycetes</taxon>
        <taxon>Pseudonocardiales</taxon>
        <taxon>Pseudonocardiaceae</taxon>
        <taxon>Saccharopolyspora</taxon>
    </lineage>
</organism>
<gene>
    <name evidence="4" type="ORF">IQ251_11815</name>
</gene>
<comment type="caution">
    <text evidence="4">The sequence shown here is derived from an EMBL/GenBank/DDBJ whole genome shotgun (WGS) entry which is preliminary data.</text>
</comment>
<protein>
    <submittedName>
        <fullName evidence="4">DUF1707 domain-containing protein</fullName>
    </submittedName>
</protein>
<evidence type="ECO:0000313" key="4">
    <source>
        <dbReference type="EMBL" id="MBE9375128.1"/>
    </source>
</evidence>
<keyword evidence="2" id="KW-0472">Membrane</keyword>
<feature type="transmembrane region" description="Helical" evidence="2">
    <location>
        <begin position="92"/>
        <end position="114"/>
    </location>
</feature>
<feature type="region of interest" description="Disordered" evidence="1">
    <location>
        <begin position="1"/>
        <end position="20"/>
    </location>
</feature>
<dbReference type="PANTHER" id="PTHR40763">
    <property type="entry name" value="MEMBRANE PROTEIN-RELATED"/>
    <property type="match status" value="1"/>
</dbReference>
<keyword evidence="5" id="KW-1185">Reference proteome</keyword>
<evidence type="ECO:0000256" key="2">
    <source>
        <dbReference type="SAM" id="Phobius"/>
    </source>
</evidence>
<evidence type="ECO:0000313" key="5">
    <source>
        <dbReference type="Proteomes" id="UP000598360"/>
    </source>
</evidence>
<keyword evidence="2" id="KW-0812">Transmembrane</keyword>
<dbReference type="InterPro" id="IPR012551">
    <property type="entry name" value="DUF1707_SHOCT-like"/>
</dbReference>
<dbReference type="Proteomes" id="UP000598360">
    <property type="component" value="Unassembled WGS sequence"/>
</dbReference>
<feature type="domain" description="DUF1707" evidence="3">
    <location>
        <begin position="11"/>
        <end position="63"/>
    </location>
</feature>
<feature type="compositionally biased region" description="Low complexity" evidence="1">
    <location>
        <begin position="71"/>
        <end position="81"/>
    </location>
</feature>
<feature type="region of interest" description="Disordered" evidence="1">
    <location>
        <begin position="45"/>
        <end position="85"/>
    </location>
</feature>
<dbReference type="AlphaFoldDB" id="A0A929G1X2"/>
<name>A0A929G1X2_9PSEU</name>
<dbReference type="Pfam" id="PF08044">
    <property type="entry name" value="DUF1707"/>
    <property type="match status" value="1"/>
</dbReference>
<proteinExistence type="predicted"/>
<dbReference type="PANTHER" id="PTHR40763:SF5">
    <property type="entry name" value="MEMBRANE PROTEIN"/>
    <property type="match status" value="1"/>
</dbReference>
<accession>A0A929G1X2</accession>
<evidence type="ECO:0000256" key="1">
    <source>
        <dbReference type="SAM" id="MobiDB-lite"/>
    </source>
</evidence>
<keyword evidence="2" id="KW-1133">Transmembrane helix</keyword>
<dbReference type="RefSeq" id="WP_193928560.1">
    <property type="nucleotide sequence ID" value="NZ_JADEYC010000018.1"/>
</dbReference>
<sequence length="210" mass="22188">MAADRDDQREMRVGDAERRAVDERLQRALSQGMVTSDEYVERSGRAWAARTRSDLEPLTRDLPPDPELTVAEEPASASSAPAERRGSRVYRAITGGLGTALLVVAGLFAGGAIVTSDDGAAVFGSRVVHVVQGQERVQVGVLFGSTEVVVPDDVRARTSGMMLLGSTECLQACAGGAQREVVVDARGAFGSVEVVTEQELAQGGLDEDDD</sequence>
<feature type="compositionally biased region" description="Basic and acidic residues" evidence="1">
    <location>
        <begin position="51"/>
        <end position="63"/>
    </location>
</feature>
<dbReference type="EMBL" id="JADEYC010000018">
    <property type="protein sequence ID" value="MBE9375128.1"/>
    <property type="molecule type" value="Genomic_DNA"/>
</dbReference>
<evidence type="ECO:0000259" key="3">
    <source>
        <dbReference type="Pfam" id="PF08044"/>
    </source>
</evidence>